<dbReference type="SUPFAM" id="SSF46785">
    <property type="entry name" value="Winged helix' DNA-binding domain"/>
    <property type="match status" value="1"/>
</dbReference>
<proteinExistence type="predicted"/>
<dbReference type="InterPro" id="IPR018597">
    <property type="entry name" value="Phage_Tuc2009_YjcQ"/>
</dbReference>
<dbReference type="RefSeq" id="WP_209685416.1">
    <property type="nucleotide sequence ID" value="NZ_JAGGLU010000001.1"/>
</dbReference>
<protein>
    <recommendedName>
        <fullName evidence="3">YjcQ protein</fullName>
    </recommendedName>
</protein>
<evidence type="ECO:0000313" key="1">
    <source>
        <dbReference type="EMBL" id="MBP2057005.1"/>
    </source>
</evidence>
<comment type="caution">
    <text evidence="1">The sequence shown here is derived from an EMBL/GenBank/DDBJ whole genome shotgun (WGS) entry which is preliminary data.</text>
</comment>
<accession>A0ABS4MBH2</accession>
<evidence type="ECO:0000313" key="2">
    <source>
        <dbReference type="Proteomes" id="UP001519292"/>
    </source>
</evidence>
<name>A0ABS4MBH2_9LACO</name>
<dbReference type="EMBL" id="JAGGLU010000001">
    <property type="protein sequence ID" value="MBP2057005.1"/>
    <property type="molecule type" value="Genomic_DNA"/>
</dbReference>
<reference evidence="1 2" key="1">
    <citation type="submission" date="2021-03" db="EMBL/GenBank/DDBJ databases">
        <title>Genomic Encyclopedia of Type Strains, Phase IV (KMG-IV): sequencing the most valuable type-strain genomes for metagenomic binning, comparative biology and taxonomic classification.</title>
        <authorList>
            <person name="Goeker M."/>
        </authorList>
    </citation>
    <scope>NUCLEOTIDE SEQUENCE [LARGE SCALE GENOMIC DNA]</scope>
    <source>
        <strain evidence="1 2">DSM 101872</strain>
    </source>
</reference>
<dbReference type="Gene3D" id="1.10.10.10">
    <property type="entry name" value="Winged helix-like DNA-binding domain superfamily/Winged helix DNA-binding domain"/>
    <property type="match status" value="1"/>
</dbReference>
<dbReference type="InterPro" id="IPR036388">
    <property type="entry name" value="WH-like_DNA-bd_sf"/>
</dbReference>
<organism evidence="1 2">
    <name type="scientific">Lactobacillus colini</name>
    <dbReference type="NCBI Taxonomy" id="1819254"/>
    <lineage>
        <taxon>Bacteria</taxon>
        <taxon>Bacillati</taxon>
        <taxon>Bacillota</taxon>
        <taxon>Bacilli</taxon>
        <taxon>Lactobacillales</taxon>
        <taxon>Lactobacillaceae</taxon>
        <taxon>Lactobacillus</taxon>
    </lineage>
</organism>
<gene>
    <name evidence="1" type="ORF">J2Z60_000167</name>
</gene>
<dbReference type="Proteomes" id="UP001519292">
    <property type="component" value="Unassembled WGS sequence"/>
</dbReference>
<keyword evidence="2" id="KW-1185">Reference proteome</keyword>
<sequence>MSKDDYDVLAFKVLLYLYAIFKGKQVFDINIFKKAVTNIDDGYLNRILSMMKDEKLIQGLAFQKVWGNEKIIINDLSDMSITSDGIHYLLENKRMTKVKKLLLNQTGTIGSLIKMIF</sequence>
<evidence type="ECO:0008006" key="3">
    <source>
        <dbReference type="Google" id="ProtNLM"/>
    </source>
</evidence>
<dbReference type="Pfam" id="PF09639">
    <property type="entry name" value="YjcQ"/>
    <property type="match status" value="1"/>
</dbReference>
<dbReference type="InterPro" id="IPR036390">
    <property type="entry name" value="WH_DNA-bd_sf"/>
</dbReference>